<evidence type="ECO:0000313" key="3">
    <source>
        <dbReference type="EMBL" id="ROS37774.1"/>
    </source>
</evidence>
<keyword evidence="2" id="KW-0732">Signal</keyword>
<dbReference type="PROSITE" id="PS51257">
    <property type="entry name" value="PROKAR_LIPOPROTEIN"/>
    <property type="match status" value="1"/>
</dbReference>
<protein>
    <recommendedName>
        <fullName evidence="5">Lipoprotein</fullName>
    </recommendedName>
</protein>
<dbReference type="EMBL" id="RKHY01000001">
    <property type="protein sequence ID" value="ROS37774.1"/>
    <property type="molecule type" value="Genomic_DNA"/>
</dbReference>
<dbReference type="AlphaFoldDB" id="A0A3N2GM98"/>
<keyword evidence="4" id="KW-1185">Reference proteome</keyword>
<dbReference type="GeneID" id="301849389"/>
<organism evidence="3 4">
    <name type="scientific">Amycolatopsis thermoflava</name>
    <dbReference type="NCBI Taxonomy" id="84480"/>
    <lineage>
        <taxon>Bacteria</taxon>
        <taxon>Bacillati</taxon>
        <taxon>Actinomycetota</taxon>
        <taxon>Actinomycetes</taxon>
        <taxon>Pseudonocardiales</taxon>
        <taxon>Pseudonocardiaceae</taxon>
        <taxon>Amycolatopsis</taxon>
        <taxon>Amycolatopsis methanolica group</taxon>
    </lineage>
</organism>
<sequence>MTAPRRVLPLLLLSAGVLAGCSATPGVAPQTSAPQTSAPQTSASQTSAPASTPAGTATAAPSTSAGTTGARADGCGTVPAASGLTLQVMDTTTSTLSCGQATDLVTRFQRAIAGRQPAGSGRPVSETVDGWLCVSGPPASQGGTTCSRGEDTVFARVTEAE</sequence>
<comment type="caution">
    <text evidence="3">The sequence shown here is derived from an EMBL/GenBank/DDBJ whole genome shotgun (WGS) entry which is preliminary data.</text>
</comment>
<evidence type="ECO:0000313" key="4">
    <source>
        <dbReference type="Proteomes" id="UP000274843"/>
    </source>
</evidence>
<feature type="chain" id="PRO_5038677901" description="Lipoprotein" evidence="2">
    <location>
        <begin position="20"/>
        <end position="161"/>
    </location>
</feature>
<proteinExistence type="predicted"/>
<feature type="signal peptide" evidence="2">
    <location>
        <begin position="1"/>
        <end position="19"/>
    </location>
</feature>
<evidence type="ECO:0008006" key="5">
    <source>
        <dbReference type="Google" id="ProtNLM"/>
    </source>
</evidence>
<gene>
    <name evidence="3" type="ORF">EDD35_0027</name>
</gene>
<accession>A0A3N2GM98</accession>
<feature type="region of interest" description="Disordered" evidence="1">
    <location>
        <begin position="27"/>
        <end position="79"/>
    </location>
</feature>
<dbReference type="RefSeq" id="WP_231960536.1">
    <property type="nucleotide sequence ID" value="NZ_RKHY01000001.1"/>
</dbReference>
<evidence type="ECO:0000256" key="2">
    <source>
        <dbReference type="SAM" id="SignalP"/>
    </source>
</evidence>
<name>A0A3N2GM98_9PSEU</name>
<evidence type="ECO:0000256" key="1">
    <source>
        <dbReference type="SAM" id="MobiDB-lite"/>
    </source>
</evidence>
<reference evidence="3 4" key="1">
    <citation type="submission" date="2018-11" db="EMBL/GenBank/DDBJ databases">
        <title>Sequencing the genomes of 1000 actinobacteria strains.</title>
        <authorList>
            <person name="Klenk H.-P."/>
        </authorList>
    </citation>
    <scope>NUCLEOTIDE SEQUENCE [LARGE SCALE GENOMIC DNA]</scope>
    <source>
        <strain evidence="3 4">DSM 44348</strain>
    </source>
</reference>
<feature type="compositionally biased region" description="Low complexity" evidence="1">
    <location>
        <begin position="27"/>
        <end position="70"/>
    </location>
</feature>
<dbReference type="Proteomes" id="UP000274843">
    <property type="component" value="Unassembled WGS sequence"/>
</dbReference>